<comment type="caution">
    <text evidence="3">The sequence shown here is derived from an EMBL/GenBank/DDBJ whole genome shotgun (WGS) entry which is preliminary data.</text>
</comment>
<dbReference type="PANTHER" id="PTHR38693">
    <property type="entry name" value="UBIQUINONE BIOSYNTHESIS PROTEIN UBIJ"/>
    <property type="match status" value="1"/>
</dbReference>
<comment type="function">
    <text evidence="1">Required for ubiquinone (coenzyme Q) biosynthesis. Binds hydrophobic ubiquinone biosynthetic intermediates via its SCP2 domain and is essential for the stability of the Ubi complex. May constitute a docking platform where Ubi enzymes assemble and access their SCP2-bound polyprenyl substrates.</text>
</comment>
<dbReference type="Pfam" id="PF02036">
    <property type="entry name" value="SCP2"/>
    <property type="match status" value="1"/>
</dbReference>
<proteinExistence type="inferred from homology"/>
<protein>
    <recommendedName>
        <fullName evidence="1">Ubiquinone biosynthesis accessory factor UbiJ</fullName>
    </recommendedName>
</protein>
<gene>
    <name evidence="1" type="primary">ubiJ</name>
    <name evidence="3" type="ORF">GCM10007860_07640</name>
</gene>
<dbReference type="HAMAP" id="MF_02215">
    <property type="entry name" value="UbiJ"/>
    <property type="match status" value="1"/>
</dbReference>
<evidence type="ECO:0000313" key="4">
    <source>
        <dbReference type="Proteomes" id="UP001156836"/>
    </source>
</evidence>
<accession>A0ABQ6BQ94</accession>
<dbReference type="RefSeq" id="WP_018748588.1">
    <property type="nucleotide sequence ID" value="NZ_BSOZ01000007.1"/>
</dbReference>
<dbReference type="EMBL" id="BSOZ01000007">
    <property type="protein sequence ID" value="GLS03619.1"/>
    <property type="molecule type" value="Genomic_DNA"/>
</dbReference>
<evidence type="ECO:0000256" key="1">
    <source>
        <dbReference type="HAMAP-Rule" id="MF_02215"/>
    </source>
</evidence>
<dbReference type="Proteomes" id="UP001156836">
    <property type="component" value="Unassembled WGS sequence"/>
</dbReference>
<dbReference type="PANTHER" id="PTHR38693:SF1">
    <property type="entry name" value="UBIQUINONE BIOSYNTHESIS ACCESSORY FACTOR UBIJ"/>
    <property type="match status" value="1"/>
</dbReference>
<dbReference type="InterPro" id="IPR038989">
    <property type="entry name" value="UbiJ"/>
</dbReference>
<reference evidence="4" key="1">
    <citation type="journal article" date="2019" name="Int. J. Syst. Evol. Microbiol.">
        <title>The Global Catalogue of Microorganisms (GCM) 10K type strain sequencing project: providing services to taxonomists for standard genome sequencing and annotation.</title>
        <authorList>
            <consortium name="The Broad Institute Genomics Platform"/>
            <consortium name="The Broad Institute Genome Sequencing Center for Infectious Disease"/>
            <person name="Wu L."/>
            <person name="Ma J."/>
        </authorList>
    </citation>
    <scope>NUCLEOTIDE SEQUENCE [LARGE SCALE GENOMIC DNA]</scope>
    <source>
        <strain evidence="4">NBRC 104970</strain>
    </source>
</reference>
<comment type="similarity">
    <text evidence="1">Belongs to the UbiJ family.</text>
</comment>
<comment type="subcellular location">
    <subcellularLocation>
        <location evidence="1">Cytoplasm</location>
    </subcellularLocation>
</comment>
<comment type="pathway">
    <text evidence="1">Cofactor biosynthesis; ubiquinone biosynthesis.</text>
</comment>
<sequence length="193" mass="20771">MILSRLLNRLLAHDAAASAELARHAGRTVRLEFPVIADTLAITADGRFADPDRGPADRGPAEATLRLPLAFFVAFAFDRTAAQQRLALEGDAELAAGVGRVLGGIRWDLADELSQLVGDVAAHRVVWLAGKVGGVPGAIGSRMALHLIEYWRDEASLLADKDAVARFCGDVDTLRDDVARLDKRLQQLLKKSA</sequence>
<organism evidence="3 4">
    <name type="scientific">Chitiniphilus shinanonensis</name>
    <dbReference type="NCBI Taxonomy" id="553088"/>
    <lineage>
        <taxon>Bacteria</taxon>
        <taxon>Pseudomonadati</taxon>
        <taxon>Pseudomonadota</taxon>
        <taxon>Betaproteobacteria</taxon>
        <taxon>Neisseriales</taxon>
        <taxon>Chitinibacteraceae</taxon>
        <taxon>Chitiniphilus</taxon>
    </lineage>
</organism>
<name>A0ABQ6BQ94_9NEIS</name>
<keyword evidence="1" id="KW-0831">Ubiquinone biosynthesis</keyword>
<feature type="domain" description="SCP2" evidence="2">
    <location>
        <begin position="7"/>
        <end position="101"/>
    </location>
</feature>
<keyword evidence="1" id="KW-0963">Cytoplasm</keyword>
<evidence type="ECO:0000259" key="2">
    <source>
        <dbReference type="Pfam" id="PF02036"/>
    </source>
</evidence>
<keyword evidence="4" id="KW-1185">Reference proteome</keyword>
<evidence type="ECO:0000313" key="3">
    <source>
        <dbReference type="EMBL" id="GLS03619.1"/>
    </source>
</evidence>
<dbReference type="InterPro" id="IPR003033">
    <property type="entry name" value="SCP2_sterol-bd_dom"/>
</dbReference>